<evidence type="ECO:0000313" key="2">
    <source>
        <dbReference type="Proteomes" id="UP000691718"/>
    </source>
</evidence>
<keyword evidence="2" id="KW-1185">Reference proteome</keyword>
<dbReference type="Proteomes" id="UP000691718">
    <property type="component" value="Unassembled WGS sequence"/>
</dbReference>
<sequence length="71" mass="8362">MRFYGNDHDEAVQPNDGFVMIAQVLPTSDAQQVIIYLWGLLFKGVFDAIRKIKRWMKPKPENWKVNIAKKR</sequence>
<organism evidence="1 2">
    <name type="scientific">Parnassius apollo</name>
    <name type="common">Apollo butterfly</name>
    <name type="synonym">Papilio apollo</name>
    <dbReference type="NCBI Taxonomy" id="110799"/>
    <lineage>
        <taxon>Eukaryota</taxon>
        <taxon>Metazoa</taxon>
        <taxon>Ecdysozoa</taxon>
        <taxon>Arthropoda</taxon>
        <taxon>Hexapoda</taxon>
        <taxon>Insecta</taxon>
        <taxon>Pterygota</taxon>
        <taxon>Neoptera</taxon>
        <taxon>Endopterygota</taxon>
        <taxon>Lepidoptera</taxon>
        <taxon>Glossata</taxon>
        <taxon>Ditrysia</taxon>
        <taxon>Papilionoidea</taxon>
        <taxon>Papilionidae</taxon>
        <taxon>Parnassiinae</taxon>
        <taxon>Parnassini</taxon>
        <taxon>Parnassius</taxon>
        <taxon>Parnassius</taxon>
    </lineage>
</organism>
<name>A0A8S3WHF6_PARAO</name>
<comment type="caution">
    <text evidence="1">The sequence shown here is derived from an EMBL/GenBank/DDBJ whole genome shotgun (WGS) entry which is preliminary data.</text>
</comment>
<reference evidence="1" key="1">
    <citation type="submission" date="2021-04" db="EMBL/GenBank/DDBJ databases">
        <authorList>
            <person name="Tunstrom K."/>
        </authorList>
    </citation>
    <scope>NUCLEOTIDE SEQUENCE</scope>
</reference>
<protein>
    <submittedName>
        <fullName evidence="1">(apollo) hypothetical protein</fullName>
    </submittedName>
</protein>
<dbReference type="OrthoDB" id="434783at2759"/>
<dbReference type="EMBL" id="CAJQZP010000410">
    <property type="protein sequence ID" value="CAG4960090.1"/>
    <property type="molecule type" value="Genomic_DNA"/>
</dbReference>
<proteinExistence type="predicted"/>
<accession>A0A8S3WHF6</accession>
<dbReference type="AlphaFoldDB" id="A0A8S3WHF6"/>
<gene>
    <name evidence="1" type="ORF">PAPOLLO_LOCUS6288</name>
</gene>
<evidence type="ECO:0000313" key="1">
    <source>
        <dbReference type="EMBL" id="CAG4960090.1"/>
    </source>
</evidence>